<comment type="caution">
    <text evidence="2">The sequence shown here is derived from an EMBL/GenBank/DDBJ whole genome shotgun (WGS) entry which is preliminary data.</text>
</comment>
<dbReference type="PANTHER" id="PTHR10625">
    <property type="entry name" value="HISTONE DEACETYLASE HDAC1-RELATED"/>
    <property type="match status" value="1"/>
</dbReference>
<proteinExistence type="predicted"/>
<dbReference type="InterPro" id="IPR037138">
    <property type="entry name" value="His_deacetylse_dom_sf"/>
</dbReference>
<dbReference type="EMBL" id="BARU01005871">
    <property type="protein sequence ID" value="GAH42504.1"/>
    <property type="molecule type" value="Genomic_DNA"/>
</dbReference>
<evidence type="ECO:0000313" key="2">
    <source>
        <dbReference type="EMBL" id="GAH42504.1"/>
    </source>
</evidence>
<protein>
    <recommendedName>
        <fullName evidence="1">Histone deacetylase domain-containing protein</fullName>
    </recommendedName>
</protein>
<feature type="non-terminal residue" evidence="2">
    <location>
        <position position="335"/>
    </location>
</feature>
<accession>X1GLN1</accession>
<dbReference type="InterPro" id="IPR000286">
    <property type="entry name" value="HDACs"/>
</dbReference>
<dbReference type="PANTHER" id="PTHR10625:SF10">
    <property type="entry name" value="HISTONE DEACETYLASE HDAC1"/>
    <property type="match status" value="1"/>
</dbReference>
<dbReference type="GO" id="GO:0040029">
    <property type="term" value="P:epigenetic regulation of gene expression"/>
    <property type="evidence" value="ECO:0007669"/>
    <property type="project" value="TreeGrafter"/>
</dbReference>
<dbReference type="InterPro" id="IPR023801">
    <property type="entry name" value="His_deacetylse_dom"/>
</dbReference>
<evidence type="ECO:0000259" key="1">
    <source>
        <dbReference type="Pfam" id="PF00850"/>
    </source>
</evidence>
<dbReference type="GO" id="GO:0004407">
    <property type="term" value="F:histone deacetylase activity"/>
    <property type="evidence" value="ECO:0007669"/>
    <property type="project" value="TreeGrafter"/>
</dbReference>
<dbReference type="Pfam" id="PF00850">
    <property type="entry name" value="Hist_deacetyl"/>
    <property type="match status" value="1"/>
</dbReference>
<dbReference type="InterPro" id="IPR023696">
    <property type="entry name" value="Ureohydrolase_dom_sf"/>
</dbReference>
<organism evidence="2">
    <name type="scientific">marine sediment metagenome</name>
    <dbReference type="NCBI Taxonomy" id="412755"/>
    <lineage>
        <taxon>unclassified sequences</taxon>
        <taxon>metagenomes</taxon>
        <taxon>ecological metagenomes</taxon>
    </lineage>
</organism>
<dbReference type="CDD" id="cd09992">
    <property type="entry name" value="HDAC_classII"/>
    <property type="match status" value="1"/>
</dbReference>
<name>X1GLN1_9ZZZZ</name>
<dbReference type="SUPFAM" id="SSF52768">
    <property type="entry name" value="Arginase/deacetylase"/>
    <property type="match status" value="1"/>
</dbReference>
<dbReference type="PRINTS" id="PR01270">
    <property type="entry name" value="HDASUPER"/>
</dbReference>
<reference evidence="2" key="1">
    <citation type="journal article" date="2014" name="Front. Microbiol.">
        <title>High frequency of phylogenetically diverse reductive dehalogenase-homologous genes in deep subseafloor sedimentary metagenomes.</title>
        <authorList>
            <person name="Kawai M."/>
            <person name="Futagami T."/>
            <person name="Toyoda A."/>
            <person name="Takaki Y."/>
            <person name="Nishi S."/>
            <person name="Hori S."/>
            <person name="Arai W."/>
            <person name="Tsubouchi T."/>
            <person name="Morono Y."/>
            <person name="Uchiyama I."/>
            <person name="Ito T."/>
            <person name="Fujiyama A."/>
            <person name="Inagaki F."/>
            <person name="Takami H."/>
        </authorList>
    </citation>
    <scope>NUCLEOTIDE SEQUENCE</scope>
    <source>
        <strain evidence="2">Expedition CK06-06</strain>
    </source>
</reference>
<gene>
    <name evidence="2" type="ORF">S03H2_11507</name>
</gene>
<feature type="domain" description="Histone deacetylase" evidence="1">
    <location>
        <begin position="56"/>
        <end position="334"/>
    </location>
</feature>
<sequence>MHEPPKHAGRLFACLLFLAAAGALGGGSETADRPEGKTEVGLVWSEKYLEHVAPGHVERPERLQAIRSALEEAGLWRRLTLIEPSRAPEEALLRVHTREHVERVRRSAQTEGLVWFDGDTYAGPDSYEAALLAAGGACKAVDAVVEGKVRSVFCAVRPPGHHATSGRPMGFCLFNNVAVAARHAQVVHGLKRILIIDWDVHHGNGTQAIFYRDPDVFYISTHQWPHYPGTGSADETGEGKGEGRTLNFPLAAGSGDKEFLAALESGLEQAEAFKPEIIFISAGFDAHRDDPLASLRFSTEVYAEATRRVRRLADRTAGGRVVSVLEGGYNLDALG</sequence>
<dbReference type="AlphaFoldDB" id="X1GLN1"/>
<dbReference type="Gene3D" id="3.40.800.20">
    <property type="entry name" value="Histone deacetylase domain"/>
    <property type="match status" value="1"/>
</dbReference>